<evidence type="ECO:0000313" key="2">
    <source>
        <dbReference type="EMBL" id="TMW63623.1"/>
    </source>
</evidence>
<name>A0A8K1CJL3_PYTOL</name>
<evidence type="ECO:0000313" key="3">
    <source>
        <dbReference type="Proteomes" id="UP000794436"/>
    </source>
</evidence>
<keyword evidence="3" id="KW-1185">Reference proteome</keyword>
<organism evidence="2 3">
    <name type="scientific">Pythium oligandrum</name>
    <name type="common">Mycoparasitic fungus</name>
    <dbReference type="NCBI Taxonomy" id="41045"/>
    <lineage>
        <taxon>Eukaryota</taxon>
        <taxon>Sar</taxon>
        <taxon>Stramenopiles</taxon>
        <taxon>Oomycota</taxon>
        <taxon>Peronosporomycetes</taxon>
        <taxon>Pythiales</taxon>
        <taxon>Pythiaceae</taxon>
        <taxon>Pythium</taxon>
    </lineage>
</organism>
<dbReference type="AlphaFoldDB" id="A0A8K1CJL3"/>
<keyword evidence="1" id="KW-0732">Signal</keyword>
<dbReference type="EMBL" id="SPLM01000072">
    <property type="protein sequence ID" value="TMW63623.1"/>
    <property type="molecule type" value="Genomic_DNA"/>
</dbReference>
<dbReference type="PROSITE" id="PS51257">
    <property type="entry name" value="PROKAR_LIPOPROTEIN"/>
    <property type="match status" value="1"/>
</dbReference>
<feature type="chain" id="PRO_5035451136" description="Elicitin-like protein" evidence="1">
    <location>
        <begin position="25"/>
        <end position="149"/>
    </location>
</feature>
<proteinExistence type="predicted"/>
<comment type="caution">
    <text evidence="2">The sequence shown here is derived from an EMBL/GenBank/DDBJ whole genome shotgun (WGS) entry which is preliminary data.</text>
</comment>
<evidence type="ECO:0008006" key="4">
    <source>
        <dbReference type="Google" id="ProtNLM"/>
    </source>
</evidence>
<gene>
    <name evidence="2" type="ORF">Poli38472_002564</name>
</gene>
<accession>A0A8K1CJL3</accession>
<dbReference type="Proteomes" id="UP000794436">
    <property type="component" value="Unassembled WGS sequence"/>
</dbReference>
<reference evidence="2" key="1">
    <citation type="submission" date="2019-03" db="EMBL/GenBank/DDBJ databases">
        <title>Long read genome sequence of the mycoparasitic Pythium oligandrum ATCC 38472 isolated from sugarbeet rhizosphere.</title>
        <authorList>
            <person name="Gaulin E."/>
        </authorList>
    </citation>
    <scope>NUCLEOTIDE SEQUENCE</scope>
    <source>
        <strain evidence="2">ATCC 38472_TT</strain>
    </source>
</reference>
<sequence>MPASIKVFVAVVAVFVACMHAVEARMMADTAGVCSSDVLTKSAENTKDCFPDEAAFCANYRCVNAFVAISQSSDFGCRLPDGFTSSTVKDNATAMLKKCTEEQKKEAVEKANATNEDQQLSLPDGAMTLKQCSVSVALAALVAMAVMQL</sequence>
<evidence type="ECO:0000256" key="1">
    <source>
        <dbReference type="SAM" id="SignalP"/>
    </source>
</evidence>
<feature type="signal peptide" evidence="1">
    <location>
        <begin position="1"/>
        <end position="24"/>
    </location>
</feature>
<protein>
    <recommendedName>
        <fullName evidence="4">Elicitin-like protein</fullName>
    </recommendedName>
</protein>